<dbReference type="InterPro" id="IPR011141">
    <property type="entry name" value="Polyketide_synthase_type-III"/>
</dbReference>
<evidence type="ECO:0000256" key="3">
    <source>
        <dbReference type="PIRSR" id="PIRSR000451-1"/>
    </source>
</evidence>
<evidence type="ECO:0000313" key="7">
    <source>
        <dbReference type="Proteomes" id="UP000018851"/>
    </source>
</evidence>
<reference evidence="6 7" key="1">
    <citation type="submission" date="2013-07" db="EMBL/GenBank/DDBJ databases">
        <title>Completed genome of Sphingomonas sanxanigenens NX02.</title>
        <authorList>
            <person name="Ma T."/>
            <person name="Huang H."/>
            <person name="Wu M."/>
            <person name="Li X."/>
            <person name="Li G."/>
        </authorList>
    </citation>
    <scope>NUCLEOTIDE SEQUENCE [LARGE SCALE GENOMIC DNA]</scope>
    <source>
        <strain evidence="6 7">NX02</strain>
    </source>
</reference>
<dbReference type="Gene3D" id="3.40.47.10">
    <property type="match status" value="2"/>
</dbReference>
<dbReference type="InterPro" id="IPR001099">
    <property type="entry name" value="Chalcone/stilbene_synt_N"/>
</dbReference>
<dbReference type="InterPro" id="IPR016039">
    <property type="entry name" value="Thiolase-like"/>
</dbReference>
<dbReference type="GO" id="GO:0016747">
    <property type="term" value="F:acyltransferase activity, transferring groups other than amino-acyl groups"/>
    <property type="evidence" value="ECO:0007669"/>
    <property type="project" value="InterPro"/>
</dbReference>
<keyword evidence="2" id="KW-0808">Transferase</keyword>
<dbReference type="Pfam" id="PF00195">
    <property type="entry name" value="Chal_sti_synt_N"/>
    <property type="match status" value="1"/>
</dbReference>
<proteinExistence type="inferred from homology"/>
<feature type="domain" description="Chalcone/stilbene synthase N-terminal" evidence="4">
    <location>
        <begin position="6"/>
        <end position="215"/>
    </location>
</feature>
<dbReference type="AlphaFoldDB" id="W0AFM6"/>
<dbReference type="Pfam" id="PF02797">
    <property type="entry name" value="Chal_sti_synt_C"/>
    <property type="match status" value="1"/>
</dbReference>
<dbReference type="PATRIC" id="fig|1123269.5.peg.5004"/>
<organism evidence="6 7">
    <name type="scientific">Sphingomonas sanxanigenens DSM 19645 = NX02</name>
    <dbReference type="NCBI Taxonomy" id="1123269"/>
    <lineage>
        <taxon>Bacteria</taxon>
        <taxon>Pseudomonadati</taxon>
        <taxon>Pseudomonadota</taxon>
        <taxon>Alphaproteobacteria</taxon>
        <taxon>Sphingomonadales</taxon>
        <taxon>Sphingomonadaceae</taxon>
        <taxon>Sphingomonas</taxon>
    </lineage>
</organism>
<dbReference type="PANTHER" id="PTHR11877:SF46">
    <property type="entry name" value="TYPE III POLYKETIDE SYNTHASE A"/>
    <property type="match status" value="1"/>
</dbReference>
<dbReference type="KEGG" id="ssan:NX02_25515"/>
<dbReference type="GO" id="GO:0030639">
    <property type="term" value="P:polyketide biosynthetic process"/>
    <property type="evidence" value="ECO:0007669"/>
    <property type="project" value="TreeGrafter"/>
</dbReference>
<dbReference type="CDD" id="cd00831">
    <property type="entry name" value="CHS_like"/>
    <property type="match status" value="1"/>
</dbReference>
<dbReference type="EMBL" id="CP006644">
    <property type="protein sequence ID" value="AHE56709.1"/>
    <property type="molecule type" value="Genomic_DNA"/>
</dbReference>
<dbReference type="RefSeq" id="WP_025294811.1">
    <property type="nucleotide sequence ID" value="NZ_CP006644.1"/>
</dbReference>
<dbReference type="STRING" id="1123269.NX02_25515"/>
<name>W0AFM6_9SPHN</name>
<dbReference type="eggNOG" id="COG3424">
    <property type="taxonomic scope" value="Bacteria"/>
</dbReference>
<keyword evidence="7" id="KW-1185">Reference proteome</keyword>
<dbReference type="HOGENOM" id="CLU_034992_0_2_5"/>
<evidence type="ECO:0000256" key="2">
    <source>
        <dbReference type="ARBA" id="ARBA00022679"/>
    </source>
</evidence>
<dbReference type="InterPro" id="IPR012328">
    <property type="entry name" value="Chalcone/stilbene_synt_C"/>
</dbReference>
<accession>W0AFM6</accession>
<evidence type="ECO:0008006" key="8">
    <source>
        <dbReference type="Google" id="ProtNLM"/>
    </source>
</evidence>
<dbReference type="SUPFAM" id="SSF53901">
    <property type="entry name" value="Thiolase-like"/>
    <property type="match status" value="2"/>
</dbReference>
<dbReference type="Proteomes" id="UP000018851">
    <property type="component" value="Chromosome"/>
</dbReference>
<evidence type="ECO:0000259" key="4">
    <source>
        <dbReference type="Pfam" id="PF00195"/>
    </source>
</evidence>
<evidence type="ECO:0000256" key="1">
    <source>
        <dbReference type="ARBA" id="ARBA00005531"/>
    </source>
</evidence>
<dbReference type="PANTHER" id="PTHR11877">
    <property type="entry name" value="HYDROXYMETHYLGLUTARYL-COA SYNTHASE"/>
    <property type="match status" value="1"/>
</dbReference>
<sequence length="360" mass="37800">MPVPASACINAIGTAVPDHDIHHAFVDWALPRLSDPRERRLFSRMVDRSGIAHRWSVLPRTAAGGSPVAPGGFYDHATLPPTSERMSLYGESAPELACTAIARLGEQVTLGRISHLIVASCTGFVAPGIDQIIARRLGLDPGVERLLIGFMGCYAAITALRTARHIVRSQPDARVLVVCVELSTLHLQPHDALEPLLAMLQFGDGAAAALVTAEPEGIAIGPSFSATLPDSQGLIGWWIGDQGFIMHLSGEVPSRIQEALRDPGFRHAVTAGGDVGAIERWAVHAGGRSILDAVENGLDLAPEALAASRGVLADNGNMSSATLMFVLARMLGGRTPPESGVAMAFGPGLAAEGFGFGRAR</sequence>
<gene>
    <name evidence="6" type="ORF">NX02_25515</name>
</gene>
<feature type="active site" description="Acyl-thioester intermediate" evidence="3">
    <location>
        <position position="153"/>
    </location>
</feature>
<dbReference type="PIRSF" id="PIRSF000451">
    <property type="entry name" value="PKS_III"/>
    <property type="match status" value="1"/>
</dbReference>
<comment type="similarity">
    <text evidence="1">Belongs to the thiolase-like superfamily. Chalcone/stilbene synthases family.</text>
</comment>
<protein>
    <recommendedName>
        <fullName evidence="8">Stilbene synthase</fullName>
    </recommendedName>
</protein>
<feature type="domain" description="Chalcone/stilbene synthase C-terminal" evidence="5">
    <location>
        <begin position="226"/>
        <end position="354"/>
    </location>
</feature>
<evidence type="ECO:0000259" key="5">
    <source>
        <dbReference type="Pfam" id="PF02797"/>
    </source>
</evidence>
<evidence type="ECO:0000313" key="6">
    <source>
        <dbReference type="EMBL" id="AHE56709.1"/>
    </source>
</evidence>
<dbReference type="OrthoDB" id="9786288at2"/>